<name>X1TC88_9ZZZZ</name>
<dbReference type="Pfam" id="PF15892">
    <property type="entry name" value="BNR_4"/>
    <property type="match status" value="1"/>
</dbReference>
<comment type="caution">
    <text evidence="1">The sequence shown here is derived from an EMBL/GenBank/DDBJ whole genome shotgun (WGS) entry which is preliminary data.</text>
</comment>
<accession>X1TC88</accession>
<protein>
    <submittedName>
        <fullName evidence="1">Uncharacterized protein</fullName>
    </submittedName>
</protein>
<gene>
    <name evidence="1" type="ORF">S12H4_13788</name>
</gene>
<evidence type="ECO:0000313" key="1">
    <source>
        <dbReference type="EMBL" id="GAI77644.1"/>
    </source>
</evidence>
<dbReference type="AlphaFoldDB" id="X1TC88"/>
<proteinExistence type="predicted"/>
<dbReference type="EMBL" id="BARW01006562">
    <property type="protein sequence ID" value="GAI77644.1"/>
    <property type="molecule type" value="Genomic_DNA"/>
</dbReference>
<reference evidence="1" key="1">
    <citation type="journal article" date="2014" name="Front. Microbiol.">
        <title>High frequency of phylogenetically diverse reductive dehalogenase-homologous genes in deep subseafloor sedimentary metagenomes.</title>
        <authorList>
            <person name="Kawai M."/>
            <person name="Futagami T."/>
            <person name="Toyoda A."/>
            <person name="Takaki Y."/>
            <person name="Nishi S."/>
            <person name="Hori S."/>
            <person name="Arai W."/>
            <person name="Tsubouchi T."/>
            <person name="Morono Y."/>
            <person name="Uchiyama I."/>
            <person name="Ito T."/>
            <person name="Fujiyama A."/>
            <person name="Inagaki F."/>
            <person name="Takami H."/>
        </authorList>
    </citation>
    <scope>NUCLEOTIDE SEQUENCE</scope>
    <source>
        <strain evidence="1">Expedition CK06-06</strain>
    </source>
</reference>
<sequence length="352" mass="41223">MAIDADGYIHLSGNMHCDWLVYFRTTRPYDIHSFKRVPEMIGRQENRCTYPKFIKGANEELIFTYRDGGSGNGNQIYNVYDLKTKTWRRLLDAPLMDGQGKMNAYIVGPVRGPDGYFHICWVWRDTPNCYTNHDLSYARSKDMKCWETITGERIALPITIDTKGIIVDPVPVKGGMINGNTRIGFDSKERPVISYHKFDKNGRTQIYNARLENGQWKIYQTSNWNYRWYFQGGGAIHFEIRVFSVVLKKDGSLTQSYRHDKYGSGTWKLDEETLKPIGEIKEMPLWPEELKKLESDSAGMQVRWSKDAGEDRDSNVQYRLRWETLPVNRDRPREIVPKPTMLRLYKLRYDSR</sequence>
<organism evidence="1">
    <name type="scientific">marine sediment metagenome</name>
    <dbReference type="NCBI Taxonomy" id="412755"/>
    <lineage>
        <taxon>unclassified sequences</taxon>
        <taxon>metagenomes</taxon>
        <taxon>ecological metagenomes</taxon>
    </lineage>
</organism>